<dbReference type="SUPFAM" id="SSF48179">
    <property type="entry name" value="6-phosphogluconate dehydrogenase C-terminal domain-like"/>
    <property type="match status" value="1"/>
</dbReference>
<evidence type="ECO:0000256" key="9">
    <source>
        <dbReference type="ARBA" id="ARBA00048793"/>
    </source>
</evidence>
<keyword evidence="5 10" id="KW-0566">Pantothenate biosynthesis</keyword>
<protein>
    <recommendedName>
        <fullName evidence="4 10">2-dehydropantoate 2-reductase</fullName>
        <ecNumber evidence="3 10">1.1.1.169</ecNumber>
    </recommendedName>
    <alternativeName>
        <fullName evidence="8 10">Ketopantoate reductase</fullName>
    </alternativeName>
</protein>
<evidence type="ECO:0000259" key="12">
    <source>
        <dbReference type="Pfam" id="PF08546"/>
    </source>
</evidence>
<keyword evidence="14" id="KW-1185">Reference proteome</keyword>
<dbReference type="GO" id="GO:0050661">
    <property type="term" value="F:NADP binding"/>
    <property type="evidence" value="ECO:0007669"/>
    <property type="project" value="TreeGrafter"/>
</dbReference>
<evidence type="ECO:0000256" key="10">
    <source>
        <dbReference type="RuleBase" id="RU362068"/>
    </source>
</evidence>
<gene>
    <name evidence="13" type="ORF">HG263_19565</name>
</gene>
<comment type="pathway">
    <text evidence="1 10">Cofactor biosynthesis; (R)-pantothenate biosynthesis; (R)-pantoate from 3-methyl-2-oxobutanoate: step 2/2.</text>
</comment>
<dbReference type="AlphaFoldDB" id="A0A849VJ84"/>
<evidence type="ECO:0000313" key="13">
    <source>
        <dbReference type="EMBL" id="NOU52708.1"/>
    </source>
</evidence>
<evidence type="ECO:0000256" key="3">
    <source>
        <dbReference type="ARBA" id="ARBA00013014"/>
    </source>
</evidence>
<reference evidence="13 14" key="1">
    <citation type="submission" date="2020-04" db="EMBL/GenBank/DDBJ databases">
        <title>Pseudoalteromonas caenipelagi sp. nov., isolated from a tidal flat.</title>
        <authorList>
            <person name="Park S."/>
            <person name="Yoon J.-H."/>
        </authorList>
    </citation>
    <scope>NUCLEOTIDE SEQUENCE [LARGE SCALE GENOMIC DNA]</scope>
    <source>
        <strain evidence="13 14">JBTF-M23</strain>
    </source>
</reference>
<dbReference type="Gene3D" id="1.10.1040.10">
    <property type="entry name" value="N-(1-d-carboxylethyl)-l-norvaline Dehydrogenase, domain 2"/>
    <property type="match status" value="1"/>
</dbReference>
<dbReference type="InterPro" id="IPR003710">
    <property type="entry name" value="ApbA"/>
</dbReference>
<dbReference type="GO" id="GO:0015940">
    <property type="term" value="P:pantothenate biosynthetic process"/>
    <property type="evidence" value="ECO:0007669"/>
    <property type="project" value="UniProtKB-UniPathway"/>
</dbReference>
<comment type="similarity">
    <text evidence="2 10">Belongs to the ketopantoate reductase family.</text>
</comment>
<dbReference type="InterPro" id="IPR008927">
    <property type="entry name" value="6-PGluconate_DH-like_C_sf"/>
</dbReference>
<comment type="caution">
    <text evidence="13">The sequence shown here is derived from an EMBL/GenBank/DDBJ whole genome shotgun (WGS) entry which is preliminary data.</text>
</comment>
<dbReference type="Pfam" id="PF02558">
    <property type="entry name" value="ApbA"/>
    <property type="match status" value="1"/>
</dbReference>
<dbReference type="InterPro" id="IPR013332">
    <property type="entry name" value="KPR_N"/>
</dbReference>
<proteinExistence type="inferred from homology"/>
<feature type="domain" description="Ketopantoate reductase N-terminal" evidence="11">
    <location>
        <begin position="4"/>
        <end position="146"/>
    </location>
</feature>
<dbReference type="InterPro" id="IPR013752">
    <property type="entry name" value="KPA_reductase"/>
</dbReference>
<dbReference type="PANTHER" id="PTHR43765:SF2">
    <property type="entry name" value="2-DEHYDROPANTOATE 2-REDUCTASE"/>
    <property type="match status" value="1"/>
</dbReference>
<evidence type="ECO:0000313" key="14">
    <source>
        <dbReference type="Proteomes" id="UP000586305"/>
    </source>
</evidence>
<dbReference type="NCBIfam" id="TIGR00745">
    <property type="entry name" value="apbA_panE"/>
    <property type="match status" value="1"/>
</dbReference>
<dbReference type="Proteomes" id="UP000586305">
    <property type="component" value="Unassembled WGS sequence"/>
</dbReference>
<dbReference type="InterPro" id="IPR050838">
    <property type="entry name" value="Ketopantoate_reductase"/>
</dbReference>
<dbReference type="PANTHER" id="PTHR43765">
    <property type="entry name" value="2-DEHYDROPANTOATE 2-REDUCTASE-RELATED"/>
    <property type="match status" value="1"/>
</dbReference>
<dbReference type="RefSeq" id="WP_171627758.1">
    <property type="nucleotide sequence ID" value="NZ_JABBPG010000011.1"/>
</dbReference>
<keyword evidence="6 10" id="KW-0521">NADP</keyword>
<comment type="function">
    <text evidence="10">Catalyzes the NADPH-dependent reduction of ketopantoate into pantoic acid.</text>
</comment>
<keyword evidence="7 10" id="KW-0560">Oxidoreductase</keyword>
<accession>A0A849VJ84</accession>
<dbReference type="SUPFAM" id="SSF51735">
    <property type="entry name" value="NAD(P)-binding Rossmann-fold domains"/>
    <property type="match status" value="1"/>
</dbReference>
<sequence>MSKVHILGAGAIGLTFAHALSKQHDITILSRNQKCREWLYTEQQTSVIKAKTLSIAQAHSTNEKIDNCFVCVKSYQLTQALTDVLPLLSDTANLIISHNGMQDLTKLTKQLKVHQALYFVSTAKGALKLSDHHAKASGLGDTFLGACNLSAKAKIEQVYQAFFATLLPPSFIHNDINQLRWQKLAVNIAINPLSAMHQVPNGQLRQPRYASTILSLLNEACAVAKCEDIDLPLSNALQSAYQVMTRTQNNFSSMAQDVKLGRKTEIDAICGYIVELGKKHHIATPANMAMLQTIRDKH</sequence>
<evidence type="ECO:0000256" key="1">
    <source>
        <dbReference type="ARBA" id="ARBA00004994"/>
    </source>
</evidence>
<dbReference type="GO" id="GO:0005737">
    <property type="term" value="C:cytoplasm"/>
    <property type="evidence" value="ECO:0007669"/>
    <property type="project" value="TreeGrafter"/>
</dbReference>
<name>A0A849VJ84_9GAMM</name>
<evidence type="ECO:0000256" key="6">
    <source>
        <dbReference type="ARBA" id="ARBA00022857"/>
    </source>
</evidence>
<dbReference type="FunFam" id="1.10.1040.10:FF:000017">
    <property type="entry name" value="2-dehydropantoate 2-reductase"/>
    <property type="match status" value="1"/>
</dbReference>
<dbReference type="Gene3D" id="3.40.50.720">
    <property type="entry name" value="NAD(P)-binding Rossmann-like Domain"/>
    <property type="match status" value="1"/>
</dbReference>
<feature type="domain" description="Ketopantoate reductase C-terminal" evidence="12">
    <location>
        <begin position="175"/>
        <end position="297"/>
    </location>
</feature>
<dbReference type="UniPathway" id="UPA00028">
    <property type="reaction ID" value="UER00004"/>
</dbReference>
<comment type="catalytic activity">
    <reaction evidence="9 10">
        <text>(R)-pantoate + NADP(+) = 2-dehydropantoate + NADPH + H(+)</text>
        <dbReference type="Rhea" id="RHEA:16233"/>
        <dbReference type="ChEBI" id="CHEBI:11561"/>
        <dbReference type="ChEBI" id="CHEBI:15378"/>
        <dbReference type="ChEBI" id="CHEBI:15980"/>
        <dbReference type="ChEBI" id="CHEBI:57783"/>
        <dbReference type="ChEBI" id="CHEBI:58349"/>
        <dbReference type="EC" id="1.1.1.169"/>
    </reaction>
</comment>
<dbReference type="InterPro" id="IPR036291">
    <property type="entry name" value="NAD(P)-bd_dom_sf"/>
</dbReference>
<evidence type="ECO:0000256" key="2">
    <source>
        <dbReference type="ARBA" id="ARBA00007870"/>
    </source>
</evidence>
<evidence type="ECO:0000259" key="11">
    <source>
        <dbReference type="Pfam" id="PF02558"/>
    </source>
</evidence>
<evidence type="ECO:0000256" key="7">
    <source>
        <dbReference type="ARBA" id="ARBA00023002"/>
    </source>
</evidence>
<evidence type="ECO:0000256" key="4">
    <source>
        <dbReference type="ARBA" id="ARBA00019465"/>
    </source>
</evidence>
<dbReference type="InterPro" id="IPR013328">
    <property type="entry name" value="6PGD_dom2"/>
</dbReference>
<dbReference type="EMBL" id="JABBPG010000011">
    <property type="protein sequence ID" value="NOU52708.1"/>
    <property type="molecule type" value="Genomic_DNA"/>
</dbReference>
<dbReference type="Pfam" id="PF08546">
    <property type="entry name" value="ApbA_C"/>
    <property type="match status" value="1"/>
</dbReference>
<dbReference type="GO" id="GO:0008677">
    <property type="term" value="F:2-dehydropantoate 2-reductase activity"/>
    <property type="evidence" value="ECO:0007669"/>
    <property type="project" value="UniProtKB-EC"/>
</dbReference>
<organism evidence="13 14">
    <name type="scientific">Pseudoalteromonas caenipelagi</name>
    <dbReference type="NCBI Taxonomy" id="2726988"/>
    <lineage>
        <taxon>Bacteria</taxon>
        <taxon>Pseudomonadati</taxon>
        <taxon>Pseudomonadota</taxon>
        <taxon>Gammaproteobacteria</taxon>
        <taxon>Alteromonadales</taxon>
        <taxon>Pseudoalteromonadaceae</taxon>
        <taxon>Pseudoalteromonas</taxon>
    </lineage>
</organism>
<dbReference type="EC" id="1.1.1.169" evidence="3 10"/>
<evidence type="ECO:0000256" key="8">
    <source>
        <dbReference type="ARBA" id="ARBA00032024"/>
    </source>
</evidence>
<evidence type="ECO:0000256" key="5">
    <source>
        <dbReference type="ARBA" id="ARBA00022655"/>
    </source>
</evidence>